<keyword evidence="3" id="KW-1003">Cell membrane</keyword>
<dbReference type="AlphaFoldDB" id="A0A507QVL2"/>
<feature type="transmembrane region" description="Helical" evidence="9">
    <location>
        <begin position="252"/>
        <end position="273"/>
    </location>
</feature>
<feature type="compositionally biased region" description="Polar residues" evidence="8">
    <location>
        <begin position="1"/>
        <end position="14"/>
    </location>
</feature>
<dbReference type="PANTHER" id="PTHR23502">
    <property type="entry name" value="MAJOR FACILITATOR SUPERFAMILY"/>
    <property type="match status" value="1"/>
</dbReference>
<evidence type="ECO:0000256" key="3">
    <source>
        <dbReference type="ARBA" id="ARBA00022475"/>
    </source>
</evidence>
<dbReference type="Gene3D" id="1.20.1250.20">
    <property type="entry name" value="MFS general substrate transporter like domains"/>
    <property type="match status" value="1"/>
</dbReference>
<evidence type="ECO:0000256" key="7">
    <source>
        <dbReference type="ARBA" id="ARBA00038459"/>
    </source>
</evidence>
<dbReference type="PROSITE" id="PS50850">
    <property type="entry name" value="MFS"/>
    <property type="match status" value="1"/>
</dbReference>
<dbReference type="InterPro" id="IPR011701">
    <property type="entry name" value="MFS"/>
</dbReference>
<keyword evidence="2" id="KW-0813">Transport</keyword>
<evidence type="ECO:0000259" key="10">
    <source>
        <dbReference type="PROSITE" id="PS50850"/>
    </source>
</evidence>
<dbReference type="OrthoDB" id="446368at2759"/>
<comment type="similarity">
    <text evidence="7">Belongs to the major facilitator superfamily. DHA1 family. Polyamines/proton antiporter (TC 2.A.1.2.16) subfamily.</text>
</comment>
<dbReference type="STRING" id="5098.A0A507QVL2"/>
<feature type="transmembrane region" description="Helical" evidence="9">
    <location>
        <begin position="93"/>
        <end position="113"/>
    </location>
</feature>
<evidence type="ECO:0000256" key="5">
    <source>
        <dbReference type="ARBA" id="ARBA00022989"/>
    </source>
</evidence>
<organism evidence="11 12">
    <name type="scientific">Monascus purpureus</name>
    <name type="common">Red mold</name>
    <name type="synonym">Monascus anka</name>
    <dbReference type="NCBI Taxonomy" id="5098"/>
    <lineage>
        <taxon>Eukaryota</taxon>
        <taxon>Fungi</taxon>
        <taxon>Dikarya</taxon>
        <taxon>Ascomycota</taxon>
        <taxon>Pezizomycotina</taxon>
        <taxon>Eurotiomycetes</taxon>
        <taxon>Eurotiomycetidae</taxon>
        <taxon>Eurotiales</taxon>
        <taxon>Aspergillaceae</taxon>
        <taxon>Monascus</taxon>
    </lineage>
</organism>
<reference evidence="11 12" key="1">
    <citation type="submission" date="2019-06" db="EMBL/GenBank/DDBJ databases">
        <title>Wine fermentation using esterase from Monascus purpureus.</title>
        <authorList>
            <person name="Geng C."/>
            <person name="Zhang Y."/>
        </authorList>
    </citation>
    <scope>NUCLEOTIDE SEQUENCE [LARGE SCALE GENOMIC DNA]</scope>
    <source>
        <strain evidence="11">HQ1</strain>
    </source>
</reference>
<gene>
    <name evidence="11" type="ORF">MPDQ_007786</name>
</gene>
<name>A0A507QVL2_MONPU</name>
<dbReference type="GO" id="GO:0022857">
    <property type="term" value="F:transmembrane transporter activity"/>
    <property type="evidence" value="ECO:0007669"/>
    <property type="project" value="InterPro"/>
</dbReference>
<feature type="transmembrane region" description="Helical" evidence="9">
    <location>
        <begin position="164"/>
        <end position="183"/>
    </location>
</feature>
<feature type="compositionally biased region" description="Basic and acidic residues" evidence="8">
    <location>
        <begin position="15"/>
        <end position="24"/>
    </location>
</feature>
<accession>A0A507QVL2</accession>
<feature type="transmembrane region" description="Helical" evidence="9">
    <location>
        <begin position="502"/>
        <end position="522"/>
    </location>
</feature>
<dbReference type="SUPFAM" id="SSF103473">
    <property type="entry name" value="MFS general substrate transporter"/>
    <property type="match status" value="1"/>
</dbReference>
<sequence length="549" mass="60304">MKPKSSNGANVELTQESHVDKELGRLSSDTEDVEAKSGPVASLVTYWRYMLDQPLITPAVLGWDYQGSGSEADPYVVTWIDSDPRNPMDLSSMMKAVITAIVAILTLAVALISSTYAGCIDQIMQDFHVGDEVATLGIALYVLGFAVGPMLWAPFSETQGRQVILCFTYGCFVAFNGGTIASQNIQTMIILRFFSGVFSASTLTNTGGVISDIYPVNKRGLAMGLFAVAPFIGPVFGPIIGGFLGAAGGWRWVQALVTIFSAILWVIAVLVIPETYAPVLLRKRAAKLSEMTGKSYRSRYDISRGKSYSFKEELKTALVRPWQLMLYEPIVIFLSLYMSIVYGILYMFFAAIPIVYQEHRGWNSGQSGLAFLGIAVGMIIALIVCIPENGRFARRAAERGGENPPEERLIIAMYGSFCIPGGLFWFAWTNFPSVHFMASIAAGVPFGFGLVLIFISIKNYLVDSYTVFAASALAATVIMRSCFAAAFPLFTTYMFHGIGIHWASSIPAFLSLLCAPLPFLFYKWGPRIRARCRYSAEAEELKKQMMAHK</sequence>
<keyword evidence="5 9" id="KW-1133">Transmembrane helix</keyword>
<feature type="domain" description="Major facilitator superfamily (MFS) profile" evidence="10">
    <location>
        <begin position="92"/>
        <end position="526"/>
    </location>
</feature>
<evidence type="ECO:0000313" key="12">
    <source>
        <dbReference type="Proteomes" id="UP000319663"/>
    </source>
</evidence>
<evidence type="ECO:0000256" key="9">
    <source>
        <dbReference type="SAM" id="Phobius"/>
    </source>
</evidence>
<feature type="transmembrane region" description="Helical" evidence="9">
    <location>
        <begin position="368"/>
        <end position="387"/>
    </location>
</feature>
<dbReference type="Proteomes" id="UP000319663">
    <property type="component" value="Unassembled WGS sequence"/>
</dbReference>
<dbReference type="PANTHER" id="PTHR23502:SF186">
    <property type="entry name" value="MAJOR FACILITATOR SUPERFAMILY (MFS) PROFILE DOMAIN-CONTAINING PROTEIN"/>
    <property type="match status" value="1"/>
</dbReference>
<dbReference type="GO" id="GO:0005886">
    <property type="term" value="C:plasma membrane"/>
    <property type="evidence" value="ECO:0007669"/>
    <property type="project" value="UniProtKB-SubCell"/>
</dbReference>
<protein>
    <recommendedName>
        <fullName evidence="10">Major facilitator superfamily (MFS) profile domain-containing protein</fullName>
    </recommendedName>
</protein>
<evidence type="ECO:0000313" key="11">
    <source>
        <dbReference type="EMBL" id="TQB71130.1"/>
    </source>
</evidence>
<dbReference type="CDD" id="cd17323">
    <property type="entry name" value="MFS_Tpo1_MDR_like"/>
    <property type="match status" value="1"/>
</dbReference>
<keyword evidence="6 9" id="KW-0472">Membrane</keyword>
<dbReference type="InterPro" id="IPR036259">
    <property type="entry name" value="MFS_trans_sf"/>
</dbReference>
<feature type="transmembrane region" description="Helical" evidence="9">
    <location>
        <begin position="330"/>
        <end position="356"/>
    </location>
</feature>
<evidence type="ECO:0000256" key="2">
    <source>
        <dbReference type="ARBA" id="ARBA00022448"/>
    </source>
</evidence>
<feature type="transmembrane region" description="Helical" evidence="9">
    <location>
        <begin position="467"/>
        <end position="490"/>
    </location>
</feature>
<proteinExistence type="inferred from homology"/>
<feature type="transmembrane region" description="Helical" evidence="9">
    <location>
        <begin position="222"/>
        <end position="246"/>
    </location>
</feature>
<dbReference type="EMBL" id="VIFY01000088">
    <property type="protein sequence ID" value="TQB71130.1"/>
    <property type="molecule type" value="Genomic_DNA"/>
</dbReference>
<dbReference type="InterPro" id="IPR020846">
    <property type="entry name" value="MFS_dom"/>
</dbReference>
<keyword evidence="4 9" id="KW-0812">Transmembrane</keyword>
<dbReference type="Pfam" id="PF07690">
    <property type="entry name" value="MFS_1"/>
    <property type="match status" value="1"/>
</dbReference>
<evidence type="ECO:0000256" key="8">
    <source>
        <dbReference type="SAM" id="MobiDB-lite"/>
    </source>
</evidence>
<evidence type="ECO:0000256" key="1">
    <source>
        <dbReference type="ARBA" id="ARBA00004651"/>
    </source>
</evidence>
<comment type="subcellular location">
    <subcellularLocation>
        <location evidence="1">Cell membrane</location>
        <topology evidence="1">Multi-pass membrane protein</topology>
    </subcellularLocation>
</comment>
<feature type="transmembrane region" description="Helical" evidence="9">
    <location>
        <begin position="189"/>
        <end position="210"/>
    </location>
</feature>
<comment type="caution">
    <text evidence="11">The sequence shown here is derived from an EMBL/GenBank/DDBJ whole genome shotgun (WGS) entry which is preliminary data.</text>
</comment>
<feature type="transmembrane region" description="Helical" evidence="9">
    <location>
        <begin position="133"/>
        <end position="152"/>
    </location>
</feature>
<feature type="transmembrane region" description="Helical" evidence="9">
    <location>
        <begin position="434"/>
        <end position="455"/>
    </location>
</feature>
<feature type="transmembrane region" description="Helical" evidence="9">
    <location>
        <begin position="408"/>
        <end position="428"/>
    </location>
</feature>
<evidence type="ECO:0000256" key="4">
    <source>
        <dbReference type="ARBA" id="ARBA00022692"/>
    </source>
</evidence>
<evidence type="ECO:0000256" key="6">
    <source>
        <dbReference type="ARBA" id="ARBA00023136"/>
    </source>
</evidence>
<dbReference type="FunFam" id="1.20.1250.20:FF:000011">
    <property type="entry name" value="MFS multidrug transporter, putative"/>
    <property type="match status" value="1"/>
</dbReference>
<keyword evidence="12" id="KW-1185">Reference proteome</keyword>
<feature type="region of interest" description="Disordered" evidence="8">
    <location>
        <begin position="1"/>
        <end position="32"/>
    </location>
</feature>